<dbReference type="EMBL" id="CAJQUM010000001">
    <property type="protein sequence ID" value="CAG4882395.1"/>
    <property type="molecule type" value="Genomic_DNA"/>
</dbReference>
<dbReference type="Proteomes" id="UP000742786">
    <property type="component" value="Unassembled WGS sequence"/>
</dbReference>
<dbReference type="AlphaFoldDB" id="A0A916N192"/>
<sequence>MGGSDVPARYGATFARFASGMDLGMDKMMRDMHAPGYTGNADVDFLAMMIPHHEGAVEMARLVLIHGRDPLTRKLAEEIIASQVVEIEGMKRRLAILSAKSGPERDEFPALAGTRGSP</sequence>
<reference evidence="2" key="1">
    <citation type="submission" date="2021-04" db="EMBL/GenBank/DDBJ databases">
        <authorList>
            <person name="Hornung B."/>
        </authorList>
    </citation>
    <scope>NUCLEOTIDE SEQUENCE</scope>
    <source>
        <strain evidence="2">G5G6</strain>
    </source>
</reference>
<dbReference type="Gene3D" id="1.20.1260.10">
    <property type="match status" value="1"/>
</dbReference>
<name>A0A916N192_9PROT</name>
<gene>
    <name evidence="2" type="ORF">GTOL_10277</name>
</gene>
<evidence type="ECO:0000313" key="2">
    <source>
        <dbReference type="EMBL" id="CAG4882395.1"/>
    </source>
</evidence>
<evidence type="ECO:0000259" key="1">
    <source>
        <dbReference type="Pfam" id="PF03713"/>
    </source>
</evidence>
<evidence type="ECO:0000313" key="3">
    <source>
        <dbReference type="Proteomes" id="UP000742786"/>
    </source>
</evidence>
<proteinExistence type="predicted"/>
<feature type="domain" description="DUF305" evidence="1">
    <location>
        <begin position="20"/>
        <end position="92"/>
    </location>
</feature>
<dbReference type="PANTHER" id="PTHR36933">
    <property type="entry name" value="SLL0788 PROTEIN"/>
    <property type="match status" value="1"/>
</dbReference>
<dbReference type="PANTHER" id="PTHR36933:SF1">
    <property type="entry name" value="SLL0788 PROTEIN"/>
    <property type="match status" value="1"/>
</dbReference>
<dbReference type="InterPro" id="IPR012347">
    <property type="entry name" value="Ferritin-like"/>
</dbReference>
<accession>A0A916N192</accession>
<comment type="caution">
    <text evidence="2">The sequence shown here is derived from an EMBL/GenBank/DDBJ whole genome shotgun (WGS) entry which is preliminary data.</text>
</comment>
<organism evidence="2 3">
    <name type="scientific">Georgfuchsia toluolica</name>
    <dbReference type="NCBI Taxonomy" id="424218"/>
    <lineage>
        <taxon>Bacteria</taxon>
        <taxon>Pseudomonadati</taxon>
        <taxon>Pseudomonadota</taxon>
        <taxon>Betaproteobacteria</taxon>
        <taxon>Nitrosomonadales</taxon>
        <taxon>Sterolibacteriaceae</taxon>
        <taxon>Georgfuchsia</taxon>
    </lineage>
</organism>
<protein>
    <recommendedName>
        <fullName evidence="1">DUF305 domain-containing protein</fullName>
    </recommendedName>
</protein>
<keyword evidence="3" id="KW-1185">Reference proteome</keyword>
<dbReference type="Pfam" id="PF03713">
    <property type="entry name" value="DUF305"/>
    <property type="match status" value="1"/>
</dbReference>
<dbReference type="InterPro" id="IPR005183">
    <property type="entry name" value="DUF305_CopM-like"/>
</dbReference>